<evidence type="ECO:0000313" key="1">
    <source>
        <dbReference type="EMBL" id="MBD0417426.1"/>
    </source>
</evidence>
<dbReference type="PANTHER" id="PTHR43812:SF2">
    <property type="entry name" value="FLAVIN REDUCTASE LIKE DOMAIN-CONTAINING PROTEIN"/>
    <property type="match status" value="1"/>
</dbReference>
<dbReference type="AlphaFoldDB" id="A0A8J6PPF4"/>
<dbReference type="PANTHER" id="PTHR43812">
    <property type="entry name" value="BLR2425 PROTEIN"/>
    <property type="match status" value="1"/>
</dbReference>
<dbReference type="InterPro" id="IPR012349">
    <property type="entry name" value="Split_barrel_FMN-bd"/>
</dbReference>
<name>A0A8J6PPF4_9HYPH</name>
<accession>A0A8J6PPF4</accession>
<gene>
    <name evidence="1" type="ORF">ICI42_22575</name>
</gene>
<comment type="caution">
    <text evidence="1">The sequence shown here is derived from an EMBL/GenBank/DDBJ whole genome shotgun (WGS) entry which is preliminary data.</text>
</comment>
<sequence>MAAAGLTAAPSRLVRPPRVLESPVNLECKHHQTIVLANDTPGVFNSVVIGRVVGIHINDDYIGADGKVEIIKMRPLARMGYRNYTSVTNIFEMRPANISADTIRGMSGGGGKAK</sequence>
<dbReference type="RefSeq" id="WP_188166868.1">
    <property type="nucleotide sequence ID" value="NZ_JACVVX010000014.1"/>
</dbReference>
<proteinExistence type="predicted"/>
<protein>
    <submittedName>
        <fullName evidence="1">Uncharacterized protein</fullName>
    </submittedName>
</protein>
<dbReference type="SUPFAM" id="SSF50475">
    <property type="entry name" value="FMN-binding split barrel"/>
    <property type="match status" value="1"/>
</dbReference>
<keyword evidence="2" id="KW-1185">Reference proteome</keyword>
<evidence type="ECO:0000313" key="2">
    <source>
        <dbReference type="Proteomes" id="UP000643405"/>
    </source>
</evidence>
<dbReference type="EMBL" id="JACVVX010000014">
    <property type="protein sequence ID" value="MBD0417426.1"/>
    <property type="molecule type" value="Genomic_DNA"/>
</dbReference>
<reference evidence="1" key="1">
    <citation type="submission" date="2020-09" db="EMBL/GenBank/DDBJ databases">
        <title>Genome seq and assembly of Tianweitania sp.</title>
        <authorList>
            <person name="Chhetri G."/>
        </authorList>
    </citation>
    <scope>NUCLEOTIDE SEQUENCE</scope>
    <source>
        <strain evidence="1">Rool2</strain>
    </source>
</reference>
<organism evidence="1 2">
    <name type="scientific">Oryzicola mucosus</name>
    <dbReference type="NCBI Taxonomy" id="2767425"/>
    <lineage>
        <taxon>Bacteria</taxon>
        <taxon>Pseudomonadati</taxon>
        <taxon>Pseudomonadota</taxon>
        <taxon>Alphaproteobacteria</taxon>
        <taxon>Hyphomicrobiales</taxon>
        <taxon>Phyllobacteriaceae</taxon>
        <taxon>Oryzicola</taxon>
    </lineage>
</organism>
<dbReference type="Gene3D" id="2.30.110.10">
    <property type="entry name" value="Electron Transport, Fmn-binding Protein, Chain A"/>
    <property type="match status" value="1"/>
</dbReference>
<dbReference type="Proteomes" id="UP000643405">
    <property type="component" value="Unassembled WGS sequence"/>
</dbReference>